<dbReference type="HOGENOM" id="CLU_2939223_0_0_9"/>
<keyword evidence="1" id="KW-0614">Plasmid</keyword>
<reference evidence="1 2" key="1">
    <citation type="submission" date="2011-10" db="EMBL/GenBank/DDBJ databases">
        <title>Whole genome sequence of Selenomonas ruminantium subsp. lactilytica TAM6421.</title>
        <authorList>
            <person name="Oguchi A."/>
            <person name="Ankai A."/>
            <person name="Kaneko J."/>
            <person name="Yamada-Narita S."/>
            <person name="Fukui S."/>
            <person name="Takahashi M."/>
            <person name="Onodera T."/>
            <person name="Kojima S."/>
            <person name="Fushimi T."/>
            <person name="Abe N."/>
            <person name="Kamio Y."/>
            <person name="Yamazaki S."/>
            <person name="Fujita N."/>
        </authorList>
    </citation>
    <scope>NUCLEOTIDE SEQUENCE [LARGE SCALE GENOMIC DNA]</scope>
    <source>
        <strain evidence="2">NBRC 103574 / TAM6421</strain>
        <plasmid evidence="1 2">pSRC3</plasmid>
    </source>
</reference>
<geneLocation type="plasmid" evidence="1 2">
    <name>pSRC3</name>
</geneLocation>
<dbReference type="EMBL" id="AP012300">
    <property type="protein sequence ID" value="BAL85168.1"/>
    <property type="molecule type" value="Genomic_DNA"/>
</dbReference>
<sequence>MTVSKKELIKLAKHFNMSHHYERKQKAVPPHHFKEQMKIVDAEAKAETAAHQKKRKEAKK</sequence>
<dbReference type="RefSeq" id="WP_014426186.1">
    <property type="nucleotide sequence ID" value="NC_017073.1"/>
</dbReference>
<protein>
    <submittedName>
        <fullName evidence="1">Uncharacterized protein</fullName>
    </submittedName>
</protein>
<evidence type="ECO:0000313" key="2">
    <source>
        <dbReference type="Proteomes" id="UP000007887"/>
    </source>
</evidence>
<gene>
    <name evidence="1" type="ordered locus">SELR_pSRC300950</name>
</gene>
<organism evidence="1 2">
    <name type="scientific">Selenomonas ruminantium subsp. lactilytica (strain NBRC 103574 / TAM6421)</name>
    <dbReference type="NCBI Taxonomy" id="927704"/>
    <lineage>
        <taxon>Bacteria</taxon>
        <taxon>Bacillati</taxon>
        <taxon>Bacillota</taxon>
        <taxon>Negativicutes</taxon>
        <taxon>Selenomonadales</taxon>
        <taxon>Selenomonadaceae</taxon>
        <taxon>Selenomonas</taxon>
    </lineage>
</organism>
<accession>I0GWN1</accession>
<dbReference type="KEGG" id="sri:SELR_pSRC300950"/>
<proteinExistence type="predicted"/>
<dbReference type="PATRIC" id="fig|927704.6.peg.3409"/>
<name>I0GWN1_SELRL</name>
<dbReference type="AlphaFoldDB" id="I0GWN1"/>
<evidence type="ECO:0000313" key="1">
    <source>
        <dbReference type="EMBL" id="BAL85168.1"/>
    </source>
</evidence>
<dbReference type="Proteomes" id="UP000007887">
    <property type="component" value="Plasmid pSRC3"/>
</dbReference>